<evidence type="ECO:0000259" key="1">
    <source>
        <dbReference type="Pfam" id="PF00107"/>
    </source>
</evidence>
<dbReference type="PANTHER" id="PTHR43205:SF12">
    <property type="entry name" value="OS06G0602900 PROTEIN"/>
    <property type="match status" value="1"/>
</dbReference>
<dbReference type="PANTHER" id="PTHR43205">
    <property type="entry name" value="PROSTAGLANDIN REDUCTASE"/>
    <property type="match status" value="1"/>
</dbReference>
<sequence length="134" mass="15283">MLLVVLGAKKKVGLLKEKLRFDDAFNYKEETDLNSTLKRYFPDGIDIYFDNVGGEMLEAAIINMKAFGRVAVCGIISEYTDAEKRASPNMLNIVYKRITIRGFLTADFMNIFFDFSAKTSDYVRNGQLQVIEDK</sequence>
<dbReference type="InterPro" id="IPR036291">
    <property type="entry name" value="NAD(P)-bd_dom_sf"/>
</dbReference>
<evidence type="ECO:0000313" key="3">
    <source>
        <dbReference type="RefSeq" id="XP_027186058.1"/>
    </source>
</evidence>
<dbReference type="KEGG" id="cam:101504417"/>
<reference evidence="2" key="1">
    <citation type="journal article" date="2013" name="Nat. Biotechnol.">
        <title>Draft genome sequence of chickpea (Cicer arietinum) provides a resource for trait improvement.</title>
        <authorList>
            <person name="Varshney R.K."/>
            <person name="Song C."/>
            <person name="Saxena R.K."/>
            <person name="Azam S."/>
            <person name="Yu S."/>
            <person name="Sharpe A.G."/>
            <person name="Cannon S."/>
            <person name="Baek J."/>
            <person name="Rosen B.D."/>
            <person name="Tar'an B."/>
            <person name="Millan T."/>
            <person name="Zhang X."/>
            <person name="Ramsay L.D."/>
            <person name="Iwata A."/>
            <person name="Wang Y."/>
            <person name="Nelson W."/>
            <person name="Farmer A.D."/>
            <person name="Gaur P.M."/>
            <person name="Soderlund C."/>
            <person name="Penmetsa R.V."/>
            <person name="Xu C."/>
            <person name="Bharti A.K."/>
            <person name="He W."/>
            <person name="Winter P."/>
            <person name="Zhao S."/>
            <person name="Hane J.K."/>
            <person name="Carrasquilla-Garcia N."/>
            <person name="Condie J.A."/>
            <person name="Upadhyaya H.D."/>
            <person name="Luo M.C."/>
            <person name="Thudi M."/>
            <person name="Gowda C.L."/>
            <person name="Singh N.P."/>
            <person name="Lichtenzveig J."/>
            <person name="Gali K.K."/>
            <person name="Rubio J."/>
            <person name="Nadarajan N."/>
            <person name="Dolezel J."/>
            <person name="Bansal K.C."/>
            <person name="Xu X."/>
            <person name="Edwards D."/>
            <person name="Zhang G."/>
            <person name="Kahl G."/>
            <person name="Gil J."/>
            <person name="Singh K.B."/>
            <person name="Datta S.K."/>
            <person name="Jackson S.A."/>
            <person name="Wang J."/>
            <person name="Cook D.R."/>
        </authorList>
    </citation>
    <scope>NUCLEOTIDE SEQUENCE [LARGE SCALE GENOMIC DNA]</scope>
    <source>
        <strain evidence="2">cv. CDC Frontier</strain>
    </source>
</reference>
<dbReference type="InterPro" id="IPR045010">
    <property type="entry name" value="MDR_fam"/>
</dbReference>
<protein>
    <submittedName>
        <fullName evidence="3">NADPH-dependent oxidoreductase 2-alkenal reductase-like</fullName>
    </submittedName>
</protein>
<name>A0A3Q7XI43_CICAR</name>
<dbReference type="GO" id="GO:0016628">
    <property type="term" value="F:oxidoreductase activity, acting on the CH-CH group of donors, NAD or NADP as acceptor"/>
    <property type="evidence" value="ECO:0007669"/>
    <property type="project" value="InterPro"/>
</dbReference>
<dbReference type="Pfam" id="PF00107">
    <property type="entry name" value="ADH_zinc_N"/>
    <property type="match status" value="1"/>
</dbReference>
<dbReference type="RefSeq" id="XP_027186058.1">
    <property type="nucleotide sequence ID" value="XM_027330257.1"/>
</dbReference>
<dbReference type="AlphaFoldDB" id="A0A3Q7XI43"/>
<gene>
    <name evidence="3" type="primary">LOC101504417</name>
</gene>
<dbReference type="Proteomes" id="UP000087171">
    <property type="component" value="Chromosome Ca1"/>
</dbReference>
<feature type="domain" description="Alcohol dehydrogenase-like C-terminal" evidence="1">
    <location>
        <begin position="5"/>
        <end position="107"/>
    </location>
</feature>
<dbReference type="OrthoDB" id="809632at2759"/>
<organism evidence="2 3">
    <name type="scientific">Cicer arietinum</name>
    <name type="common">Chickpea</name>
    <name type="synonym">Garbanzo</name>
    <dbReference type="NCBI Taxonomy" id="3827"/>
    <lineage>
        <taxon>Eukaryota</taxon>
        <taxon>Viridiplantae</taxon>
        <taxon>Streptophyta</taxon>
        <taxon>Embryophyta</taxon>
        <taxon>Tracheophyta</taxon>
        <taxon>Spermatophyta</taxon>
        <taxon>Magnoliopsida</taxon>
        <taxon>eudicotyledons</taxon>
        <taxon>Gunneridae</taxon>
        <taxon>Pentapetalae</taxon>
        <taxon>rosids</taxon>
        <taxon>fabids</taxon>
        <taxon>Fabales</taxon>
        <taxon>Fabaceae</taxon>
        <taxon>Papilionoideae</taxon>
        <taxon>50 kb inversion clade</taxon>
        <taxon>NPAAA clade</taxon>
        <taxon>Hologalegina</taxon>
        <taxon>IRL clade</taxon>
        <taxon>Cicereae</taxon>
        <taxon>Cicer</taxon>
    </lineage>
</organism>
<reference evidence="3" key="2">
    <citation type="submission" date="2025-08" db="UniProtKB">
        <authorList>
            <consortium name="RefSeq"/>
        </authorList>
    </citation>
    <scope>IDENTIFICATION</scope>
    <source>
        <tissue evidence="3">Etiolated seedlings</tissue>
    </source>
</reference>
<dbReference type="InterPro" id="IPR013149">
    <property type="entry name" value="ADH-like_C"/>
</dbReference>
<dbReference type="Gene3D" id="3.40.50.720">
    <property type="entry name" value="NAD(P)-binding Rossmann-like Domain"/>
    <property type="match status" value="1"/>
</dbReference>
<proteinExistence type="predicted"/>
<evidence type="ECO:0000313" key="2">
    <source>
        <dbReference type="Proteomes" id="UP000087171"/>
    </source>
</evidence>
<dbReference type="SUPFAM" id="SSF51735">
    <property type="entry name" value="NAD(P)-binding Rossmann-fold domains"/>
    <property type="match status" value="1"/>
</dbReference>
<keyword evidence="2" id="KW-1185">Reference proteome</keyword>
<accession>A0A3Q7XI43</accession>